<dbReference type="AlphaFoldDB" id="A0A7C5AKK6"/>
<name>A0A7C5AKK6_9BACT</name>
<evidence type="ECO:0008006" key="2">
    <source>
        <dbReference type="Google" id="ProtNLM"/>
    </source>
</evidence>
<accession>A0A7C5AKK6</accession>
<reference evidence="1" key="1">
    <citation type="journal article" date="2020" name="mSystems">
        <title>Genome- and Community-Level Interaction Insights into Carbon Utilization and Element Cycling Functions of Hydrothermarchaeota in Hydrothermal Sediment.</title>
        <authorList>
            <person name="Zhou Z."/>
            <person name="Liu Y."/>
            <person name="Xu W."/>
            <person name="Pan J."/>
            <person name="Luo Z.H."/>
            <person name="Li M."/>
        </authorList>
    </citation>
    <scope>NUCLEOTIDE SEQUENCE [LARGE SCALE GENOMIC DNA]</scope>
    <source>
        <strain evidence="1">SpSt-853</strain>
    </source>
</reference>
<sequence length="221" mass="24447">MASYLILGAGKFGRLALRRLLAQDPEARIHLVDQRAEALTGLRDLGGAVKATRAEAGEFLETHLDHNDPWDWIVPMVPRHLAYAWLRSKALKAPEWEPVPVPSELETLTDLAIRGPEGELYLSRARHLCPDDCSEPEVCPVDGTTREPPLYRQLAEFPFSGGEMVVVASLPLAPGVGGYAPVCLRQILKRAGRLPDLVLVATACRCHGVVHGLRRREMKKR</sequence>
<dbReference type="Gene3D" id="3.40.50.720">
    <property type="entry name" value="NAD(P)-binding Rossmann-like Domain"/>
    <property type="match status" value="1"/>
</dbReference>
<organism evidence="1">
    <name type="scientific">Desulfobacca acetoxidans</name>
    <dbReference type="NCBI Taxonomy" id="60893"/>
    <lineage>
        <taxon>Bacteria</taxon>
        <taxon>Pseudomonadati</taxon>
        <taxon>Thermodesulfobacteriota</taxon>
        <taxon>Desulfobaccia</taxon>
        <taxon>Desulfobaccales</taxon>
        <taxon>Desulfobaccaceae</taxon>
        <taxon>Desulfobacca</taxon>
    </lineage>
</organism>
<comment type="caution">
    <text evidence="1">The sequence shown here is derived from an EMBL/GenBank/DDBJ whole genome shotgun (WGS) entry which is preliminary data.</text>
</comment>
<evidence type="ECO:0000313" key="1">
    <source>
        <dbReference type="EMBL" id="HGZ10815.1"/>
    </source>
</evidence>
<protein>
    <recommendedName>
        <fullName evidence="2">Potassium transporter</fullName>
    </recommendedName>
</protein>
<gene>
    <name evidence="1" type="ORF">ENW48_01185</name>
</gene>
<proteinExistence type="predicted"/>
<dbReference type="EMBL" id="DTKJ01000012">
    <property type="protein sequence ID" value="HGZ10815.1"/>
    <property type="molecule type" value="Genomic_DNA"/>
</dbReference>